<sequence>MIWKIMFNIKKTYRIDLEMLIRSSKTVNRKSVHRLTCCVASFQNETDIGSRAVRPYDLIFGWWKSINIIVL</sequence>
<evidence type="ECO:0000313" key="1">
    <source>
        <dbReference type="EMBL" id="MDQ1096850.1"/>
    </source>
</evidence>
<keyword evidence="2" id="KW-1185">Reference proteome</keyword>
<organism evidence="1 2">
    <name type="scientific">Chryseobacterium camelliae</name>
    <dbReference type="NCBI Taxonomy" id="1265445"/>
    <lineage>
        <taxon>Bacteria</taxon>
        <taxon>Pseudomonadati</taxon>
        <taxon>Bacteroidota</taxon>
        <taxon>Flavobacteriia</taxon>
        <taxon>Flavobacteriales</taxon>
        <taxon>Weeksellaceae</taxon>
        <taxon>Chryseobacterium group</taxon>
        <taxon>Chryseobacterium</taxon>
    </lineage>
</organism>
<reference evidence="1 2" key="1">
    <citation type="submission" date="2023-07" db="EMBL/GenBank/DDBJ databases">
        <title>Functional and genomic diversity of the sorghum phyllosphere microbiome.</title>
        <authorList>
            <person name="Shade A."/>
        </authorList>
    </citation>
    <scope>NUCLEOTIDE SEQUENCE [LARGE SCALE GENOMIC DNA]</scope>
    <source>
        <strain evidence="1 2">SORGH_AS_1064</strain>
    </source>
</reference>
<protein>
    <submittedName>
        <fullName evidence="1">Uncharacterized protein</fullName>
    </submittedName>
</protein>
<dbReference type="Proteomes" id="UP001225072">
    <property type="component" value="Unassembled WGS sequence"/>
</dbReference>
<dbReference type="EMBL" id="JAUTAL010000001">
    <property type="protein sequence ID" value="MDQ1096850.1"/>
    <property type="molecule type" value="Genomic_DNA"/>
</dbReference>
<name>A0ABU0TIG3_9FLAO</name>
<evidence type="ECO:0000313" key="2">
    <source>
        <dbReference type="Proteomes" id="UP001225072"/>
    </source>
</evidence>
<comment type="caution">
    <text evidence="1">The sequence shown here is derived from an EMBL/GenBank/DDBJ whole genome shotgun (WGS) entry which is preliminary data.</text>
</comment>
<gene>
    <name evidence="1" type="ORF">QE404_001997</name>
</gene>
<proteinExistence type="predicted"/>
<accession>A0ABU0TIG3</accession>